<dbReference type="Proteomes" id="UP000680638">
    <property type="component" value="Unassembled WGS sequence"/>
</dbReference>
<sequence length="356" mass="40944">MKEVKSDLYVGDLINTRENNFDLLRLLAAIFVMVAHSFPLTGNPERSTLILNMGFGSLGVKIFFVISGFLIVGSYVRNPNVFDFMKSRILRIYPALIVVILLSVFLLGPLVTNLSLKEYFLSTGTYQYLKMLTLFEPQFRLPGVFDSNIYKEAVNGSLWTLEYEVTFYFIIALLGVLGLLKPKILLSLFALIFSLFELHTRYTSLSFGTINIGYFLEFFIYFLAGSLIFLYKEFIKLDKIYLFTIVGIFLISIPFGGVRDEVFVFIGSYLVLYLSLTPRIKFYKYNKVGDLSYGLYIYAFPVQQLITFMYGGRMEYPIINFLIALIFSLILAFISWNLIEKKALRLKSLNFKKSMG</sequence>
<reference evidence="5 6" key="1">
    <citation type="submission" date="2021-03" db="EMBL/GenBank/DDBJ databases">
        <title>Antimicrobial resistance genes in bacteria isolated from Japanese honey, and their potential for conferring macrolide and lincosamide resistance in the American foulbrood pathogen Paenibacillus larvae.</title>
        <authorList>
            <person name="Okamoto M."/>
            <person name="Kumagai M."/>
            <person name="Kanamori H."/>
            <person name="Takamatsu D."/>
        </authorList>
    </citation>
    <scope>NUCLEOTIDE SEQUENCE [LARGE SCALE GENOMIC DNA]</scope>
    <source>
        <strain evidence="5 6">J21TS3</strain>
    </source>
</reference>
<keyword evidence="3" id="KW-1133">Transmembrane helix</keyword>
<feature type="transmembrane region" description="Helical" evidence="3">
    <location>
        <begin position="240"/>
        <end position="256"/>
    </location>
</feature>
<feature type="transmembrane region" description="Helical" evidence="3">
    <location>
        <begin position="158"/>
        <end position="177"/>
    </location>
</feature>
<feature type="transmembrane region" description="Helical" evidence="3">
    <location>
        <begin position="184"/>
        <end position="200"/>
    </location>
</feature>
<feature type="transmembrane region" description="Helical" evidence="3">
    <location>
        <begin position="293"/>
        <end position="312"/>
    </location>
</feature>
<feature type="domain" description="Acyltransferase 3" evidence="4">
    <location>
        <begin position="20"/>
        <end position="335"/>
    </location>
</feature>
<evidence type="ECO:0000313" key="5">
    <source>
        <dbReference type="EMBL" id="GIO70011.1"/>
    </source>
</evidence>
<keyword evidence="5" id="KW-0012">Acyltransferase</keyword>
<evidence type="ECO:0000259" key="4">
    <source>
        <dbReference type="Pfam" id="PF01757"/>
    </source>
</evidence>
<keyword evidence="5" id="KW-0808">Transferase</keyword>
<dbReference type="GO" id="GO:0016746">
    <property type="term" value="F:acyltransferase activity"/>
    <property type="evidence" value="ECO:0007669"/>
    <property type="project" value="UniProtKB-KW"/>
</dbReference>
<organism evidence="5 6">
    <name type="scientific">Paenibacillus cookii</name>
    <dbReference type="NCBI Taxonomy" id="157839"/>
    <lineage>
        <taxon>Bacteria</taxon>
        <taxon>Bacillati</taxon>
        <taxon>Bacillota</taxon>
        <taxon>Bacilli</taxon>
        <taxon>Bacillales</taxon>
        <taxon>Paenibacillaceae</taxon>
        <taxon>Paenibacillus</taxon>
    </lineage>
</organism>
<gene>
    <name evidence="5" type="primary">nodX</name>
    <name evidence="5" type="ORF">J21TS3_48320</name>
</gene>
<keyword evidence="3" id="KW-0812">Transmembrane</keyword>
<dbReference type="InterPro" id="IPR002656">
    <property type="entry name" value="Acyl_transf_3_dom"/>
</dbReference>
<feature type="transmembrane region" description="Helical" evidence="3">
    <location>
        <begin position="21"/>
        <end position="38"/>
    </location>
</feature>
<dbReference type="PANTHER" id="PTHR23028">
    <property type="entry name" value="ACETYLTRANSFERASE"/>
    <property type="match status" value="1"/>
</dbReference>
<proteinExistence type="inferred from homology"/>
<evidence type="ECO:0000256" key="3">
    <source>
        <dbReference type="SAM" id="Phobius"/>
    </source>
</evidence>
<keyword evidence="3" id="KW-0472">Membrane</keyword>
<dbReference type="PANTHER" id="PTHR23028:SF53">
    <property type="entry name" value="ACYL_TRANSF_3 DOMAIN-CONTAINING PROTEIN"/>
    <property type="match status" value="1"/>
</dbReference>
<dbReference type="RefSeq" id="WP_212952545.1">
    <property type="nucleotide sequence ID" value="NZ_BORW01000043.1"/>
</dbReference>
<name>A0ABQ4M389_9BACL</name>
<evidence type="ECO:0000313" key="6">
    <source>
        <dbReference type="Proteomes" id="UP000680638"/>
    </source>
</evidence>
<dbReference type="EMBL" id="BORW01000043">
    <property type="protein sequence ID" value="GIO70011.1"/>
    <property type="molecule type" value="Genomic_DNA"/>
</dbReference>
<feature type="transmembrane region" description="Helical" evidence="3">
    <location>
        <begin position="318"/>
        <end position="339"/>
    </location>
</feature>
<protein>
    <submittedName>
        <fullName evidence="5">Acyltransferase</fullName>
    </submittedName>
</protein>
<feature type="transmembrane region" description="Helical" evidence="3">
    <location>
        <begin position="212"/>
        <end position="231"/>
    </location>
</feature>
<keyword evidence="6" id="KW-1185">Reference proteome</keyword>
<evidence type="ECO:0000256" key="2">
    <source>
        <dbReference type="ARBA" id="ARBA00007400"/>
    </source>
</evidence>
<dbReference type="InterPro" id="IPR050879">
    <property type="entry name" value="Acyltransferase_3"/>
</dbReference>
<feature type="transmembrane region" description="Helical" evidence="3">
    <location>
        <begin position="262"/>
        <end position="281"/>
    </location>
</feature>
<feature type="transmembrane region" description="Helical" evidence="3">
    <location>
        <begin position="50"/>
        <end position="72"/>
    </location>
</feature>
<accession>A0ABQ4M389</accession>
<evidence type="ECO:0000256" key="1">
    <source>
        <dbReference type="ARBA" id="ARBA00004370"/>
    </source>
</evidence>
<feature type="transmembrane region" description="Helical" evidence="3">
    <location>
        <begin position="92"/>
        <end position="111"/>
    </location>
</feature>
<dbReference type="Pfam" id="PF01757">
    <property type="entry name" value="Acyl_transf_3"/>
    <property type="match status" value="1"/>
</dbReference>
<comment type="similarity">
    <text evidence="2">Belongs to the acyltransferase 3 family.</text>
</comment>
<comment type="caution">
    <text evidence="5">The sequence shown here is derived from an EMBL/GenBank/DDBJ whole genome shotgun (WGS) entry which is preliminary data.</text>
</comment>
<comment type="subcellular location">
    <subcellularLocation>
        <location evidence="1">Membrane</location>
    </subcellularLocation>
</comment>